<name>A0A9X9XFJ7_9PROT</name>
<accession>A0A9X9XFJ7</accession>
<evidence type="ECO:0000259" key="1">
    <source>
        <dbReference type="Pfam" id="PF13400"/>
    </source>
</evidence>
<proteinExistence type="predicted"/>
<organism evidence="2 3">
    <name type="scientific">Neoroseomonas eburnea</name>
    <dbReference type="NCBI Taxonomy" id="1346889"/>
    <lineage>
        <taxon>Bacteria</taxon>
        <taxon>Pseudomonadati</taxon>
        <taxon>Pseudomonadota</taxon>
        <taxon>Alphaproteobacteria</taxon>
        <taxon>Acetobacterales</taxon>
        <taxon>Acetobacteraceae</taxon>
        <taxon>Neoroseomonas</taxon>
    </lineage>
</organism>
<evidence type="ECO:0000313" key="3">
    <source>
        <dbReference type="Proteomes" id="UP001138709"/>
    </source>
</evidence>
<dbReference type="RefSeq" id="WP_211848014.1">
    <property type="nucleotide sequence ID" value="NZ_JAAEDL010000019.1"/>
</dbReference>
<dbReference type="Pfam" id="PF13400">
    <property type="entry name" value="Tad"/>
    <property type="match status" value="1"/>
</dbReference>
<dbReference type="EMBL" id="JAAEDL010000019">
    <property type="protein sequence ID" value="MBR0682483.1"/>
    <property type="molecule type" value="Genomic_DNA"/>
</dbReference>
<keyword evidence="3" id="KW-1185">Reference proteome</keyword>
<sequence length="598" mass="64570">MIGSRRRRGAVAALSAVIMVVVVGFAGLAVDLTRIWLLSARLKTAVDAASLVAARQMTSDTRDADTRRLFWANYTMNGRSIDYLRATVDEENMPRIATVGTTQVRVTAQATIQTTLFSIISRQNTLLEETSVAEREGTGLELAIVIDQTSSMRTVVNGQTKLEAAQDAARTMLGILYGNEDTKRNMWVSVVPFARTINIGRANSLMLDTVGMPSGWDVNNWSGCVEARRNGADLTDVGPNTAETRFRPYFWPSTFRQVGWVSNDTGLGSSAVGYNACSSTNAYPAVTVNIPGVGNRSVRYCRGDNDWSNANLSTNSGNDNWNPMYDYLMTYGGFTGVGYSATSAAGPNMLCAMTPITPLTASRAAVQAAVDAIEAPTRSGGTTVPVGMQGAWYTLSPNWQGQWTGIATSDEHGALPLAYGTRNMNKAVVILTDGDSNWQAPYGCSSTSCTQSGTAYTVRASASPSGTSYWFRELMYSAYGRRTDYNTNTRNVIRDSNNVPIGTTDATDIAAANSSSQQQANADAQLEDRFRQICTAMKNEGIRIYVIGFEVTEGSSLDDLLAECATSAATYVRAPTPEDLQRAFTEVANQLTSLRLVE</sequence>
<dbReference type="Gene3D" id="3.40.50.410">
    <property type="entry name" value="von Willebrand factor, type A domain"/>
    <property type="match status" value="1"/>
</dbReference>
<dbReference type="InterPro" id="IPR028087">
    <property type="entry name" value="Tad_N"/>
</dbReference>
<evidence type="ECO:0000313" key="2">
    <source>
        <dbReference type="EMBL" id="MBR0682483.1"/>
    </source>
</evidence>
<dbReference type="Proteomes" id="UP001138709">
    <property type="component" value="Unassembled WGS sequence"/>
</dbReference>
<protein>
    <recommendedName>
        <fullName evidence="1">Putative Flp pilus-assembly TadG-like N-terminal domain-containing protein</fullName>
    </recommendedName>
</protein>
<comment type="caution">
    <text evidence="2">The sequence shown here is derived from an EMBL/GenBank/DDBJ whole genome shotgun (WGS) entry which is preliminary data.</text>
</comment>
<gene>
    <name evidence="2" type="ORF">GXW74_18470</name>
</gene>
<dbReference type="AlphaFoldDB" id="A0A9X9XFJ7"/>
<reference evidence="2" key="1">
    <citation type="submission" date="2020-01" db="EMBL/GenBank/DDBJ databases">
        <authorList>
            <person name="Rat A."/>
        </authorList>
    </citation>
    <scope>NUCLEOTIDE SEQUENCE</scope>
    <source>
        <strain evidence="2">LMG 31228</strain>
    </source>
</reference>
<reference evidence="2" key="2">
    <citation type="journal article" date="2021" name="Syst. Appl. Microbiol.">
        <title>Roseomonas hellenica sp. nov., isolated from roots of wild-growing Alkanna tinctoria.</title>
        <authorList>
            <person name="Rat A."/>
            <person name="Naranjo H.D."/>
            <person name="Lebbe L."/>
            <person name="Cnockaert M."/>
            <person name="Krigas N."/>
            <person name="Grigoriadou K."/>
            <person name="Maloupa E."/>
            <person name="Willems A."/>
        </authorList>
    </citation>
    <scope>NUCLEOTIDE SEQUENCE</scope>
    <source>
        <strain evidence="2">LMG 31228</strain>
    </source>
</reference>
<feature type="domain" description="Putative Flp pilus-assembly TadG-like N-terminal" evidence="1">
    <location>
        <begin position="9"/>
        <end position="56"/>
    </location>
</feature>
<dbReference type="SUPFAM" id="SSF53300">
    <property type="entry name" value="vWA-like"/>
    <property type="match status" value="1"/>
</dbReference>
<dbReference type="InterPro" id="IPR036465">
    <property type="entry name" value="vWFA_dom_sf"/>
</dbReference>